<reference evidence="1 2" key="1">
    <citation type="submission" date="2006-10" db="EMBL/GenBank/DDBJ databases">
        <title>Complete sequence of Syntrophobacter fumaroxidans MPOB.</title>
        <authorList>
            <consortium name="US DOE Joint Genome Institute"/>
            <person name="Copeland A."/>
            <person name="Lucas S."/>
            <person name="Lapidus A."/>
            <person name="Barry K."/>
            <person name="Detter J.C."/>
            <person name="Glavina del Rio T."/>
            <person name="Hammon N."/>
            <person name="Israni S."/>
            <person name="Pitluck S."/>
            <person name="Goltsman E.G."/>
            <person name="Martinez M."/>
            <person name="Schmutz J."/>
            <person name="Larimer F."/>
            <person name="Land M."/>
            <person name="Hauser L."/>
            <person name="Kyrpides N."/>
            <person name="Kim E."/>
            <person name="Boone D.R."/>
            <person name="Brockman F."/>
            <person name="Culley D."/>
            <person name="Ferry J."/>
            <person name="Gunsalus R."/>
            <person name="McInerney M.J."/>
            <person name="Morrison M."/>
            <person name="Plugge C."/>
            <person name="Rohlin L."/>
            <person name="Scholten J."/>
            <person name="Sieber J."/>
            <person name="Stams A.J.M."/>
            <person name="Worm P."/>
            <person name="Henstra A.M."/>
            <person name="Richardson P."/>
        </authorList>
    </citation>
    <scope>NUCLEOTIDE SEQUENCE [LARGE SCALE GENOMIC DNA]</scope>
    <source>
        <strain evidence="2">DSM 10017 / MPOB</strain>
    </source>
</reference>
<gene>
    <name evidence="1" type="ordered locus">Sfum_3971</name>
</gene>
<dbReference type="STRING" id="335543.Sfum_3971"/>
<protein>
    <submittedName>
        <fullName evidence="1">Uncharacterized protein</fullName>
    </submittedName>
</protein>
<name>A0LQD6_SYNFM</name>
<proteinExistence type="predicted"/>
<dbReference type="Proteomes" id="UP000001784">
    <property type="component" value="Chromosome"/>
</dbReference>
<dbReference type="HOGENOM" id="CLU_590421_0_0_7"/>
<dbReference type="OrthoDB" id="5486793at2"/>
<accession>A0LQD6</accession>
<dbReference type="SUPFAM" id="SSF56059">
    <property type="entry name" value="Glutathione synthetase ATP-binding domain-like"/>
    <property type="match status" value="2"/>
</dbReference>
<dbReference type="RefSeq" id="WP_011700753.1">
    <property type="nucleotide sequence ID" value="NC_008554.1"/>
</dbReference>
<organism evidence="1 2">
    <name type="scientific">Syntrophobacter fumaroxidans (strain DSM 10017 / MPOB)</name>
    <dbReference type="NCBI Taxonomy" id="335543"/>
    <lineage>
        <taxon>Bacteria</taxon>
        <taxon>Pseudomonadati</taxon>
        <taxon>Thermodesulfobacteriota</taxon>
        <taxon>Syntrophobacteria</taxon>
        <taxon>Syntrophobacterales</taxon>
        <taxon>Syntrophobacteraceae</taxon>
        <taxon>Syntrophobacter</taxon>
    </lineage>
</organism>
<evidence type="ECO:0000313" key="1">
    <source>
        <dbReference type="EMBL" id="ABK19638.1"/>
    </source>
</evidence>
<dbReference type="AlphaFoldDB" id="A0LQD6"/>
<evidence type="ECO:0000313" key="2">
    <source>
        <dbReference type="Proteomes" id="UP000001784"/>
    </source>
</evidence>
<sequence>MTGFAGYHSEWNLGSPGGWDYQRVTQVIGKAVWLRLNEISPVGVDLDFDHPLLYPVNGFVAMLVAACRARDGGGPGLVAVVAEEETLDDVTENINLAEHLNRIDGIHGALMSPQQLELKSGRVCWMGRPVSIAFVDFNTDVLLALHRKHDLTPLLQAVREGRVINPRGTEPINVKSMFEVVGGPHRDRFHSEIVQRTPWTRQFRPRRTVGPRGEAIDDLVEWTARHWNDLVLKPERGYSGKGVRVGGVNPNAREAIDLALREGHYIVQEKIPLHLWAEEIPTLNAERGCTTLERYQTDFRCLVGPSGLMGFLGRYGAVPTNVGSGGGVQPLAVLRSKMSVREAVNRINDAILAMDCGTLGKVVEMQERMAVEHRFTYLLGPIKIALRPRLISPRQIDALTEYGRALWSDCLTLERMWLSGELSSMIQIEEEELEIARMQPWRGSAAIIASDGLFDFGASPEPP</sequence>
<dbReference type="InParanoid" id="A0LQD6"/>
<dbReference type="eggNOG" id="COG2308">
    <property type="taxonomic scope" value="Bacteria"/>
</dbReference>
<dbReference type="EMBL" id="CP000478">
    <property type="protein sequence ID" value="ABK19638.1"/>
    <property type="molecule type" value="Genomic_DNA"/>
</dbReference>
<dbReference type="KEGG" id="sfu:Sfum_3971"/>
<keyword evidence="2" id="KW-1185">Reference proteome</keyword>